<reference evidence="1" key="1">
    <citation type="journal article" date="2021" name="Proc. Natl. Acad. Sci. U.S.A.">
        <title>A Catalog of Tens of Thousands of Viruses from Human Metagenomes Reveals Hidden Associations with Chronic Diseases.</title>
        <authorList>
            <person name="Tisza M.J."/>
            <person name="Buck C.B."/>
        </authorList>
    </citation>
    <scope>NUCLEOTIDE SEQUENCE</scope>
    <source>
        <strain evidence="1">Ctw1L9</strain>
    </source>
</reference>
<evidence type="ECO:0000313" key="1">
    <source>
        <dbReference type="EMBL" id="DAE92731.1"/>
    </source>
</evidence>
<protein>
    <submittedName>
        <fullName evidence="1">Uncharacterized protein</fullName>
    </submittedName>
</protein>
<accession>A0A8S5RTP6</accession>
<sequence length="81" mass="9860">MLIRGKTVYVYDIEIFPNVFHCTVKNSETKERLLFEISERRNDLTKLVDFFWTIRDQSQKEIWEKNYTTDLQFNTDKIFCG</sequence>
<proteinExistence type="predicted"/>
<dbReference type="EMBL" id="BK059154">
    <property type="protein sequence ID" value="DAE92731.1"/>
    <property type="molecule type" value="Genomic_DNA"/>
</dbReference>
<name>A0A8S5RTP6_9CAUD</name>
<organism evidence="1">
    <name type="scientific">Siphoviridae sp. gcode 4</name>
    <dbReference type="NCBI Taxonomy" id="2838368"/>
    <lineage>
        <taxon>Viruses</taxon>
        <taxon>Duplodnaviria</taxon>
        <taxon>Heunggongvirae</taxon>
        <taxon>Uroviricota</taxon>
        <taxon>Caudoviricetes</taxon>
    </lineage>
</organism>